<dbReference type="EMBL" id="LPWG01000013">
    <property type="protein sequence ID" value="ODR98585.1"/>
    <property type="molecule type" value="Genomic_DNA"/>
</dbReference>
<dbReference type="AlphaFoldDB" id="A0A1E3VYF8"/>
<sequence length="77" mass="8177">MVSSWARDVRGRADGFAARARRNATTGSVWLRGQAARAVAFVQTGVDALGDRVASRQDSVVARGADWARKKGSTSVT</sequence>
<protein>
    <submittedName>
        <fullName evidence="1">Uncharacterized protein</fullName>
    </submittedName>
</protein>
<reference evidence="1 2" key="1">
    <citation type="journal article" date="2016" name="Environ. Microbiol.">
        <title>New Methyloceanibacter diversity from North Sea sediments includes methanotroph containing solely the soluble methane monooxygenase.</title>
        <authorList>
            <person name="Vekeman B."/>
            <person name="Kerckhof F.M."/>
            <person name="Cremers G."/>
            <person name="de Vos P."/>
            <person name="Vandamme P."/>
            <person name="Boon N."/>
            <person name="Op den Camp H.J."/>
            <person name="Heylen K."/>
        </authorList>
    </citation>
    <scope>NUCLEOTIDE SEQUENCE [LARGE SCALE GENOMIC DNA]</scope>
    <source>
        <strain evidence="1 2">R-67174</strain>
    </source>
</reference>
<organism evidence="1 2">
    <name type="scientific">Methyloceanibacter methanicus</name>
    <dbReference type="NCBI Taxonomy" id="1774968"/>
    <lineage>
        <taxon>Bacteria</taxon>
        <taxon>Pseudomonadati</taxon>
        <taxon>Pseudomonadota</taxon>
        <taxon>Alphaproteobacteria</taxon>
        <taxon>Hyphomicrobiales</taxon>
        <taxon>Hyphomicrobiaceae</taxon>
        <taxon>Methyloceanibacter</taxon>
    </lineage>
</organism>
<dbReference type="Proteomes" id="UP000094501">
    <property type="component" value="Unassembled WGS sequence"/>
</dbReference>
<accession>A0A1E3VYF8</accession>
<proteinExistence type="predicted"/>
<name>A0A1E3VYF8_9HYPH</name>
<gene>
    <name evidence="1" type="ORF">AUC68_09270</name>
</gene>
<comment type="caution">
    <text evidence="1">The sequence shown here is derived from an EMBL/GenBank/DDBJ whole genome shotgun (WGS) entry which is preliminary data.</text>
</comment>
<evidence type="ECO:0000313" key="2">
    <source>
        <dbReference type="Proteomes" id="UP000094501"/>
    </source>
</evidence>
<keyword evidence="2" id="KW-1185">Reference proteome</keyword>
<evidence type="ECO:0000313" key="1">
    <source>
        <dbReference type="EMBL" id="ODR98585.1"/>
    </source>
</evidence>